<dbReference type="OrthoDB" id="9804614at2"/>
<dbReference type="Proteomes" id="UP000190102">
    <property type="component" value="Unassembled WGS sequence"/>
</dbReference>
<keyword evidence="2" id="KW-1185">Reference proteome</keyword>
<protein>
    <submittedName>
        <fullName evidence="1">Predicted DNA-binding protein, MmcQ/YjbR family</fullName>
    </submittedName>
</protein>
<dbReference type="STRING" id="115783.SAMN02745119_00472"/>
<dbReference type="Pfam" id="PF04237">
    <property type="entry name" value="YjbR"/>
    <property type="match status" value="1"/>
</dbReference>
<dbReference type="GO" id="GO:0003677">
    <property type="term" value="F:DNA binding"/>
    <property type="evidence" value="ECO:0007669"/>
    <property type="project" value="UniProtKB-KW"/>
</dbReference>
<dbReference type="EMBL" id="FUWR01000001">
    <property type="protein sequence ID" value="SJZ40019.1"/>
    <property type="molecule type" value="Genomic_DNA"/>
</dbReference>
<organism evidence="1 2">
    <name type="scientific">Trichlorobacter thiogenes</name>
    <dbReference type="NCBI Taxonomy" id="115783"/>
    <lineage>
        <taxon>Bacteria</taxon>
        <taxon>Pseudomonadati</taxon>
        <taxon>Thermodesulfobacteriota</taxon>
        <taxon>Desulfuromonadia</taxon>
        <taxon>Geobacterales</taxon>
        <taxon>Geobacteraceae</taxon>
        <taxon>Trichlorobacter</taxon>
    </lineage>
</organism>
<dbReference type="InterPro" id="IPR007351">
    <property type="entry name" value="YjbR"/>
</dbReference>
<dbReference type="PANTHER" id="PTHR35145">
    <property type="entry name" value="CYTOPLASMIC PROTEIN-RELATED"/>
    <property type="match status" value="1"/>
</dbReference>
<evidence type="ECO:0000313" key="1">
    <source>
        <dbReference type="EMBL" id="SJZ40019.1"/>
    </source>
</evidence>
<evidence type="ECO:0000313" key="2">
    <source>
        <dbReference type="Proteomes" id="UP000190102"/>
    </source>
</evidence>
<dbReference type="InterPro" id="IPR058532">
    <property type="entry name" value="YjbR/MT2646/Rv2570-like"/>
</dbReference>
<dbReference type="Gene3D" id="3.90.1150.30">
    <property type="match status" value="1"/>
</dbReference>
<gene>
    <name evidence="1" type="ORF">SAMN02745119_00472</name>
</gene>
<dbReference type="PANTHER" id="PTHR35145:SF1">
    <property type="entry name" value="CYTOPLASMIC PROTEIN"/>
    <property type="match status" value="1"/>
</dbReference>
<dbReference type="InterPro" id="IPR038056">
    <property type="entry name" value="YjbR-like_sf"/>
</dbReference>
<accession>A0A1T4KC71</accession>
<sequence>MDYKALEGLLLGKKGAVLEYPFGPDAAVFKVAGKMFALVAWQEEPLRITLKSDPGEADELRRIFSAIQPGYYMNKNHWNTVTLDGSVPQELLLTMIEASYRLVVKGLRKAEREALG</sequence>
<name>A0A1T4KC71_9BACT</name>
<reference evidence="2" key="1">
    <citation type="submission" date="2017-02" db="EMBL/GenBank/DDBJ databases">
        <authorList>
            <person name="Varghese N."/>
            <person name="Submissions S."/>
        </authorList>
    </citation>
    <scope>NUCLEOTIDE SEQUENCE [LARGE SCALE GENOMIC DNA]</scope>
    <source>
        <strain evidence="2">ATCC BAA-34</strain>
    </source>
</reference>
<proteinExistence type="predicted"/>
<dbReference type="AlphaFoldDB" id="A0A1T4KC71"/>
<keyword evidence="1" id="KW-0238">DNA-binding</keyword>
<dbReference type="SUPFAM" id="SSF142906">
    <property type="entry name" value="YjbR-like"/>
    <property type="match status" value="1"/>
</dbReference>
<dbReference type="RefSeq" id="WP_078788758.1">
    <property type="nucleotide sequence ID" value="NZ_FUWR01000001.1"/>
</dbReference>